<gene>
    <name evidence="6" type="ORF">BIW11_08982</name>
</gene>
<dbReference type="InterPro" id="IPR023213">
    <property type="entry name" value="CAT-like_dom_sf"/>
</dbReference>
<protein>
    <submittedName>
        <fullName evidence="6">Carnitine O-acetyltransferase-like</fullName>
    </submittedName>
</protein>
<dbReference type="Proteomes" id="UP000192247">
    <property type="component" value="Unassembled WGS sequence"/>
</dbReference>
<name>A0A1V9XM22_9ACAR</name>
<dbReference type="Gene3D" id="3.30.559.10">
    <property type="entry name" value="Chloramphenicol acetyltransferase-like domain"/>
    <property type="match status" value="1"/>
</dbReference>
<evidence type="ECO:0000256" key="4">
    <source>
        <dbReference type="PIRSR" id="PIRSR600542-1"/>
    </source>
</evidence>
<evidence type="ECO:0000313" key="7">
    <source>
        <dbReference type="Proteomes" id="UP000192247"/>
    </source>
</evidence>
<reference evidence="6 7" key="1">
    <citation type="journal article" date="2017" name="Gigascience">
        <title>Draft genome of the honey bee ectoparasitic mite, Tropilaelaps mercedesae, is shaped by the parasitic life history.</title>
        <authorList>
            <person name="Dong X."/>
            <person name="Armstrong S.D."/>
            <person name="Xia D."/>
            <person name="Makepeace B.L."/>
            <person name="Darby A.C."/>
            <person name="Kadowaki T."/>
        </authorList>
    </citation>
    <scope>NUCLEOTIDE SEQUENCE [LARGE SCALE GENOMIC DNA]</scope>
    <source>
        <strain evidence="6">Wuxi-XJTLU</strain>
    </source>
</reference>
<comment type="similarity">
    <text evidence="1">Belongs to the carnitine/choline acetyltransferase family.</text>
</comment>
<dbReference type="Pfam" id="PF00755">
    <property type="entry name" value="Carn_acyltransf"/>
    <property type="match status" value="1"/>
</dbReference>
<proteinExistence type="inferred from homology"/>
<dbReference type="GO" id="GO:0019254">
    <property type="term" value="P:carnitine metabolic process, CoA-linked"/>
    <property type="evidence" value="ECO:0007669"/>
    <property type="project" value="TreeGrafter"/>
</dbReference>
<keyword evidence="7" id="KW-1185">Reference proteome</keyword>
<comment type="caution">
    <text evidence="6">The sequence shown here is derived from an EMBL/GenBank/DDBJ whole genome shotgun (WGS) entry which is preliminary data.</text>
</comment>
<dbReference type="PANTHER" id="PTHR22589:SF103">
    <property type="entry name" value="CARNITINE O-ACETYL-TRANSFERASE, ISOFORM A-RELATED"/>
    <property type="match status" value="1"/>
</dbReference>
<dbReference type="InterPro" id="IPR042231">
    <property type="entry name" value="Cho/carn_acyl_trans_2"/>
</dbReference>
<dbReference type="GO" id="GO:0004092">
    <property type="term" value="F:carnitine O-acetyltransferase activity"/>
    <property type="evidence" value="ECO:0007669"/>
    <property type="project" value="TreeGrafter"/>
</dbReference>
<feature type="active site" description="Proton acceptor" evidence="4">
    <location>
        <position position="325"/>
    </location>
</feature>
<sequence>MAPLSSAPLIPTRGEMLSRQNELPQLPVPPLKESVDKYLSSVQPFLTVEELDVTKKLAMELLAPGGVGETLHQLLIERAKKRDNWLSDWWLQGAYMEYRNPVVVYSSPAVAMPRQKFRNSKNQLAYAASLIKAVLDFKALIDQEAMATEFQGKAPLDMMQYKKILAAQREPSVPYDKLFIAKDSRHVVVAHRGNFYKVTVYANGKQLKTEEILSQLEQVVEDSHKRGKGPQVGLLTTWHRDLWAKAFVQLSENSTNRMSLGALRDAIVLVCLDDPLVERDPWDSMAAHQLLDGGKDGVNAGNRWCDKTVQFIIGAEGNVGLLYEHSPAEGPPVAGLADFCVKQASIWPLPPTRSPCTPEHLQFVLNETNRADIDKACADLKTLTDDLDLKLYSYEKYGKNFVKSCNLSPDSFIQMAIQLAFFRMHNGPGACYETATLRKFLGGRTETIRSCSVESTSFCKTFLDNKVDAKAKVESLRKAVIAHKTYTNLAVNGQGVDRLFFGMKMMAAETGMQIPNFFFDKAMVVSTHFRLSTSQVAAKSRSVMFYGPLVPDGYGCCYNPTDDAIHFGLSAFNSCPTTDLSKFHESLEHSFEQMGDYLRAENMRSKL</sequence>
<dbReference type="InterPro" id="IPR039551">
    <property type="entry name" value="Cho/carn_acyl_trans"/>
</dbReference>
<feature type="domain" description="Choline/carnitine acyltransferase" evidence="5">
    <location>
        <begin position="26"/>
        <end position="588"/>
    </location>
</feature>
<dbReference type="STRING" id="418985.A0A1V9XM22"/>
<dbReference type="Gene3D" id="3.30.559.70">
    <property type="entry name" value="Choline/Carnitine o-acyltransferase, domain 2"/>
    <property type="match status" value="1"/>
</dbReference>
<evidence type="ECO:0000256" key="1">
    <source>
        <dbReference type="ARBA" id="ARBA00005232"/>
    </source>
</evidence>
<evidence type="ECO:0000259" key="5">
    <source>
        <dbReference type="Pfam" id="PF00755"/>
    </source>
</evidence>
<evidence type="ECO:0000313" key="6">
    <source>
        <dbReference type="EMBL" id="OQR74564.1"/>
    </source>
</evidence>
<dbReference type="OrthoDB" id="6497209at2759"/>
<evidence type="ECO:0000256" key="2">
    <source>
        <dbReference type="ARBA" id="ARBA00022679"/>
    </source>
</evidence>
<dbReference type="PANTHER" id="PTHR22589">
    <property type="entry name" value="CARNITINE O-ACYLTRANSFERASE"/>
    <property type="match status" value="1"/>
</dbReference>
<keyword evidence="3" id="KW-0012">Acyltransferase</keyword>
<accession>A0A1V9XM22</accession>
<dbReference type="PROSITE" id="PS00439">
    <property type="entry name" value="ACYLTRANSF_C_1"/>
    <property type="match status" value="1"/>
</dbReference>
<dbReference type="EMBL" id="MNPL01007774">
    <property type="protein sequence ID" value="OQR74564.1"/>
    <property type="molecule type" value="Genomic_DNA"/>
</dbReference>
<organism evidence="6 7">
    <name type="scientific">Tropilaelaps mercedesae</name>
    <dbReference type="NCBI Taxonomy" id="418985"/>
    <lineage>
        <taxon>Eukaryota</taxon>
        <taxon>Metazoa</taxon>
        <taxon>Ecdysozoa</taxon>
        <taxon>Arthropoda</taxon>
        <taxon>Chelicerata</taxon>
        <taxon>Arachnida</taxon>
        <taxon>Acari</taxon>
        <taxon>Parasitiformes</taxon>
        <taxon>Mesostigmata</taxon>
        <taxon>Gamasina</taxon>
        <taxon>Dermanyssoidea</taxon>
        <taxon>Laelapidae</taxon>
        <taxon>Tropilaelaps</taxon>
    </lineage>
</organism>
<evidence type="ECO:0000256" key="3">
    <source>
        <dbReference type="ARBA" id="ARBA00023315"/>
    </source>
</evidence>
<dbReference type="GO" id="GO:0005777">
    <property type="term" value="C:peroxisome"/>
    <property type="evidence" value="ECO:0007669"/>
    <property type="project" value="TreeGrafter"/>
</dbReference>
<dbReference type="InterPro" id="IPR000542">
    <property type="entry name" value="Carn_acyl_trans"/>
</dbReference>
<dbReference type="InParanoid" id="A0A1V9XM22"/>
<keyword evidence="2 6" id="KW-0808">Transferase</keyword>
<dbReference type="FunCoup" id="A0A1V9XM22">
    <property type="interactions" value="750"/>
</dbReference>
<dbReference type="AlphaFoldDB" id="A0A1V9XM22"/>
<dbReference type="SUPFAM" id="SSF52777">
    <property type="entry name" value="CoA-dependent acyltransferases"/>
    <property type="match status" value="2"/>
</dbReference>